<dbReference type="EMBL" id="CAJNOW010000066">
    <property type="protein sequence ID" value="CAF1223507.1"/>
    <property type="molecule type" value="Genomic_DNA"/>
</dbReference>
<proteinExistence type="predicted"/>
<feature type="compositionally biased region" description="Basic residues" evidence="1">
    <location>
        <begin position="884"/>
        <end position="898"/>
    </location>
</feature>
<name>A0A814Y1K0_9BILA</name>
<feature type="region of interest" description="Disordered" evidence="1">
    <location>
        <begin position="881"/>
        <end position="953"/>
    </location>
</feature>
<reference evidence="2" key="1">
    <citation type="submission" date="2021-02" db="EMBL/GenBank/DDBJ databases">
        <authorList>
            <person name="Nowell W R."/>
        </authorList>
    </citation>
    <scope>NUCLEOTIDE SEQUENCE</scope>
</reference>
<feature type="compositionally biased region" description="Basic and acidic residues" evidence="1">
    <location>
        <begin position="936"/>
        <end position="953"/>
    </location>
</feature>
<dbReference type="Proteomes" id="UP000663834">
    <property type="component" value="Unassembled WGS sequence"/>
</dbReference>
<dbReference type="AlphaFoldDB" id="A0A814Y1K0"/>
<dbReference type="OrthoDB" id="10033107at2759"/>
<feature type="compositionally biased region" description="Polar residues" evidence="1">
    <location>
        <begin position="1112"/>
        <end position="1130"/>
    </location>
</feature>
<evidence type="ECO:0000313" key="3">
    <source>
        <dbReference type="Proteomes" id="UP000663834"/>
    </source>
</evidence>
<feature type="compositionally biased region" description="Low complexity" evidence="1">
    <location>
        <begin position="914"/>
        <end position="935"/>
    </location>
</feature>
<organism evidence="2 3">
    <name type="scientific">Rotaria magnacalcarata</name>
    <dbReference type="NCBI Taxonomy" id="392030"/>
    <lineage>
        <taxon>Eukaryota</taxon>
        <taxon>Metazoa</taxon>
        <taxon>Spiralia</taxon>
        <taxon>Gnathifera</taxon>
        <taxon>Rotifera</taxon>
        <taxon>Eurotatoria</taxon>
        <taxon>Bdelloidea</taxon>
        <taxon>Philodinida</taxon>
        <taxon>Philodinidae</taxon>
        <taxon>Rotaria</taxon>
    </lineage>
</organism>
<gene>
    <name evidence="2" type="ORF">KQP761_LOCUS927</name>
</gene>
<evidence type="ECO:0000313" key="2">
    <source>
        <dbReference type="EMBL" id="CAF1223507.1"/>
    </source>
</evidence>
<protein>
    <submittedName>
        <fullName evidence="2">Uncharacterized protein</fullName>
    </submittedName>
</protein>
<feature type="region of interest" description="Disordered" evidence="1">
    <location>
        <begin position="242"/>
        <end position="262"/>
    </location>
</feature>
<feature type="region of interest" description="Disordered" evidence="1">
    <location>
        <begin position="1090"/>
        <end position="1130"/>
    </location>
</feature>
<comment type="caution">
    <text evidence="2">The sequence shown here is derived from an EMBL/GenBank/DDBJ whole genome shotgun (WGS) entry which is preliminary data.</text>
</comment>
<sequence length="1130" mass="129772">MEDRDGKKVFTIPKTCTSNKDVLIPEKTDSRNVTELFDDIKSCALEAHFDFRKDACESCETIRNPKLQKLYNERKIQMKKTQDSTERFAFHLITSRDSALNIANDGLMCEQLSFSIDQYLGNPKDGVHLSRRPDVLLASTGAQGLHKFGLLICKIILGKGYATIPSVNNKQFSAQLHYDHHFCKIQSSNKEQRNIDNLLAKSLIFCYEYNDLETVSHPSQILPLAILWYDLKEKFSSKLISTSQESQKNHEKMNNSKNLNKAKPLLSKPISKPMSLLNTGTWDELTSDITMSPEKKKIPPTQTMPNKYPTQLMLPFSSFSNLQQIVNYRDPRLARTVISSETIPLSPRTPIHEKSQLDISLSTKPTVLAKRNPLTVIPLNSKTKLIDPRLQSDKSKHHVFYLESQAVKHALQQQKRLNNYHNSKNNTKPKTSYTIIPFTINSISLDEYESSKKVSNQSLPTDCSPLCISVVDYFHFGVKPKHNQLYIDLEENENQLAYEQINISNHLIERQKQLGSQEIRLQLRERGQRKMDQFFNQHNKFYSANSKLYVNAGRKFLKNHAIIASSSSPSDHKISSELLDFFSYEYQNEERSHVKHLLAEVVGVLVEKYGLENKQIISKHTQDEAIEGVIMEDQTINDVIDMDLASPSSQGLRDYDERFRVQTPPSSISNPIYNHLATSLPLSQTLPADATKMFDELNSNSIEIAQPLRIDLSLSSSKNYVDLIDFKPKLEKLEFSSNENNTPDGNHPLLIDENFSQIMNSNSLINIDDDSNRSRDEFVKLLAKEVYTSKPPSPSKVLNHYRRSYDNDESNINKNLLSTRTVTLVSNCYEDNLIIETKNIDERNTDEEPTVKRIKITPVDNIDSPIKVIDDHDYRKDLDERKQQARKKKRLPHSRSRSKSTSSRKSSIRKSKTRSPSSSSSRTSSISNRYRQQQQQKEDKYKYNRSSDRSYHSYQRDINNSNSIHLQTSHHQRFNYNHQSVADHPRFSNVNTVSSPIKSLMDDSLNTSNYSQSITDYSDRSSITNINRILNSSYCNELPSNYQHYPDDRINNPPKLQPLMSARPIVDFSTSYDTKPSNTIERLQMFLQNQNRPSHEHEQPSIRVYSSSSSSVINPPQNSNDASWPSSRYS</sequence>
<accession>A0A814Y1K0</accession>
<evidence type="ECO:0000256" key="1">
    <source>
        <dbReference type="SAM" id="MobiDB-lite"/>
    </source>
</evidence>